<name>A0AAV1VLP9_9STRA</name>
<dbReference type="Proteomes" id="UP001162060">
    <property type="component" value="Unassembled WGS sequence"/>
</dbReference>
<evidence type="ECO:0000256" key="1">
    <source>
        <dbReference type="SAM" id="MobiDB-lite"/>
    </source>
</evidence>
<protein>
    <submittedName>
        <fullName evidence="2">Uncharacterized protein</fullName>
    </submittedName>
</protein>
<feature type="region of interest" description="Disordered" evidence="1">
    <location>
        <begin position="121"/>
        <end position="142"/>
    </location>
</feature>
<comment type="caution">
    <text evidence="2">The sequence shown here is derived from an EMBL/GenBank/DDBJ whole genome shotgun (WGS) entry which is preliminary data.</text>
</comment>
<proteinExistence type="predicted"/>
<accession>A0AAV1VLP9</accession>
<feature type="compositionally biased region" description="Basic and acidic residues" evidence="1">
    <location>
        <begin position="19"/>
        <end position="30"/>
    </location>
</feature>
<feature type="region of interest" description="Disordered" evidence="1">
    <location>
        <begin position="171"/>
        <end position="195"/>
    </location>
</feature>
<evidence type="ECO:0000313" key="3">
    <source>
        <dbReference type="Proteomes" id="UP001162060"/>
    </source>
</evidence>
<evidence type="ECO:0000313" key="2">
    <source>
        <dbReference type="EMBL" id="CAK7947183.1"/>
    </source>
</evidence>
<gene>
    <name evidence="2" type="ORF">PM001_LOCUS32333</name>
</gene>
<sequence length="195" mass="20064">MHAYIGELAPSNKPSPTQERGDFKNGEHVDGGTGHRTRVAWSDDEVGGSSVPTPVSGESVPIGVEKTGQDETIGDGHGNSDQSRAWTGGLGPPTTAPICGTRTDRRSYAAAVADSFLDGDSQYPVATERGAQGKGPRVGSSPIAGAFSCDVVARSRNLGSAYEPHLLVSAGSTGESCNRAGKGRHGRRAGSGTFR</sequence>
<dbReference type="EMBL" id="CAKLBY020000378">
    <property type="protein sequence ID" value="CAK7947183.1"/>
    <property type="molecule type" value="Genomic_DNA"/>
</dbReference>
<organism evidence="2 3">
    <name type="scientific">Peronospora matthiolae</name>
    <dbReference type="NCBI Taxonomy" id="2874970"/>
    <lineage>
        <taxon>Eukaryota</taxon>
        <taxon>Sar</taxon>
        <taxon>Stramenopiles</taxon>
        <taxon>Oomycota</taxon>
        <taxon>Peronosporomycetes</taxon>
        <taxon>Peronosporales</taxon>
        <taxon>Peronosporaceae</taxon>
        <taxon>Peronospora</taxon>
    </lineage>
</organism>
<reference evidence="2" key="1">
    <citation type="submission" date="2024-01" db="EMBL/GenBank/DDBJ databases">
        <authorList>
            <person name="Webb A."/>
        </authorList>
    </citation>
    <scope>NUCLEOTIDE SEQUENCE</scope>
    <source>
        <strain evidence="2">Pm1</strain>
    </source>
</reference>
<feature type="region of interest" description="Disordered" evidence="1">
    <location>
        <begin position="1"/>
        <end position="101"/>
    </location>
</feature>
<dbReference type="AlphaFoldDB" id="A0AAV1VLP9"/>